<dbReference type="InterPro" id="IPR010079">
    <property type="entry name" value="Xanthine_PRibTrfase"/>
</dbReference>
<dbReference type="EC" id="2.4.2.22" evidence="5 6"/>
<keyword evidence="4 5" id="KW-0660">Purine salvage</keyword>
<dbReference type="InterPro" id="IPR000836">
    <property type="entry name" value="PRTase_dom"/>
</dbReference>
<comment type="pathway">
    <text evidence="5">Purine metabolism; XMP biosynthesis via salvage pathway; XMP from xanthine: step 1/1.</text>
</comment>
<comment type="caution">
    <text evidence="8">The sequence shown here is derived from an EMBL/GenBank/DDBJ whole genome shotgun (WGS) entry which is preliminary data.</text>
</comment>
<dbReference type="InterPro" id="IPR029057">
    <property type="entry name" value="PRTase-like"/>
</dbReference>
<comment type="similarity">
    <text evidence="5">Belongs to the purine/pyrimidine phosphoribosyltransferase family. Xpt subfamily.</text>
</comment>
<evidence type="ECO:0000256" key="3">
    <source>
        <dbReference type="ARBA" id="ARBA00022679"/>
    </source>
</evidence>
<reference evidence="8 9" key="1">
    <citation type="journal article" date="2021" name="ISME Commun">
        <title>Automated analysis of genomic sequences facilitates high-throughput and comprehensive description of bacteria.</title>
        <authorList>
            <person name="Hitch T.C.A."/>
        </authorList>
    </citation>
    <scope>NUCLEOTIDE SEQUENCE [LARGE SCALE GENOMIC DNA]</scope>
    <source>
        <strain evidence="8 9">Sanger_02</strain>
    </source>
</reference>
<dbReference type="Pfam" id="PF00156">
    <property type="entry name" value="Pribosyltran"/>
    <property type="match status" value="1"/>
</dbReference>
<evidence type="ECO:0000259" key="7">
    <source>
        <dbReference type="Pfam" id="PF00156"/>
    </source>
</evidence>
<comment type="subunit">
    <text evidence="5">Homodimer.</text>
</comment>
<accession>A0ABT2S425</accession>
<feature type="domain" description="Phosphoribosyltransferase" evidence="7">
    <location>
        <begin position="34"/>
        <end position="157"/>
    </location>
</feature>
<evidence type="ECO:0000313" key="9">
    <source>
        <dbReference type="Proteomes" id="UP001207605"/>
    </source>
</evidence>
<dbReference type="NCBIfam" id="TIGR01744">
    <property type="entry name" value="XPRTase"/>
    <property type="match status" value="1"/>
</dbReference>
<evidence type="ECO:0000256" key="2">
    <source>
        <dbReference type="ARBA" id="ARBA00022676"/>
    </source>
</evidence>
<comment type="catalytic activity">
    <reaction evidence="5">
        <text>XMP + diphosphate = xanthine + 5-phospho-alpha-D-ribose 1-diphosphate</text>
        <dbReference type="Rhea" id="RHEA:10800"/>
        <dbReference type="ChEBI" id="CHEBI:17712"/>
        <dbReference type="ChEBI" id="CHEBI:33019"/>
        <dbReference type="ChEBI" id="CHEBI:57464"/>
        <dbReference type="ChEBI" id="CHEBI:58017"/>
        <dbReference type="EC" id="2.4.2.22"/>
    </reaction>
</comment>
<dbReference type="GO" id="GO:0000310">
    <property type="term" value="F:xanthine phosphoribosyltransferase activity"/>
    <property type="evidence" value="ECO:0007669"/>
    <property type="project" value="UniProtKB-EC"/>
</dbReference>
<protein>
    <recommendedName>
        <fullName evidence="5 6">Xanthine phosphoribosyltransferase</fullName>
        <shortName evidence="5">XPRTase</shortName>
        <ecNumber evidence="5 6">2.4.2.22</ecNumber>
    </recommendedName>
</protein>
<gene>
    <name evidence="5" type="primary">xpt</name>
    <name evidence="8" type="ORF">OCV65_03690</name>
</gene>
<keyword evidence="9" id="KW-1185">Reference proteome</keyword>
<keyword evidence="1 5" id="KW-0963">Cytoplasm</keyword>
<organism evidence="8 9">
    <name type="scientific">Dorea ammoniilytica</name>
    <dbReference type="NCBI Taxonomy" id="2981788"/>
    <lineage>
        <taxon>Bacteria</taxon>
        <taxon>Bacillati</taxon>
        <taxon>Bacillota</taxon>
        <taxon>Clostridia</taxon>
        <taxon>Lachnospirales</taxon>
        <taxon>Lachnospiraceae</taxon>
        <taxon>Dorea</taxon>
    </lineage>
</organism>
<evidence type="ECO:0000256" key="5">
    <source>
        <dbReference type="HAMAP-Rule" id="MF_01184"/>
    </source>
</evidence>
<evidence type="ECO:0000256" key="1">
    <source>
        <dbReference type="ARBA" id="ARBA00022490"/>
    </source>
</evidence>
<dbReference type="Proteomes" id="UP001207605">
    <property type="component" value="Unassembled WGS sequence"/>
</dbReference>
<dbReference type="SUPFAM" id="SSF53271">
    <property type="entry name" value="PRTase-like"/>
    <property type="match status" value="1"/>
</dbReference>
<evidence type="ECO:0000256" key="6">
    <source>
        <dbReference type="NCBIfam" id="TIGR01744"/>
    </source>
</evidence>
<dbReference type="PANTHER" id="PTHR43864:SF1">
    <property type="entry name" value="XANTHINE PHOSPHORIBOSYLTRANSFERASE"/>
    <property type="match status" value="1"/>
</dbReference>
<dbReference type="Gene3D" id="3.40.50.2020">
    <property type="match status" value="1"/>
</dbReference>
<dbReference type="CDD" id="cd06223">
    <property type="entry name" value="PRTases_typeI"/>
    <property type="match status" value="1"/>
</dbReference>
<name>A0ABT2S425_9FIRM</name>
<evidence type="ECO:0000256" key="4">
    <source>
        <dbReference type="ARBA" id="ARBA00022726"/>
    </source>
</evidence>
<evidence type="ECO:0000313" key="8">
    <source>
        <dbReference type="EMBL" id="MCU6699341.1"/>
    </source>
</evidence>
<feature type="binding site" evidence="5">
    <location>
        <position position="156"/>
    </location>
    <ligand>
        <name>xanthine</name>
        <dbReference type="ChEBI" id="CHEBI:17712"/>
    </ligand>
</feature>
<keyword evidence="2 5" id="KW-0328">Glycosyltransferase</keyword>
<feature type="binding site" evidence="5">
    <location>
        <begin position="128"/>
        <end position="132"/>
    </location>
    <ligand>
        <name>5-phospho-alpha-D-ribose 1-diphosphate</name>
        <dbReference type="ChEBI" id="CHEBI:58017"/>
    </ligand>
</feature>
<comment type="subcellular location">
    <subcellularLocation>
        <location evidence="5">Cytoplasm</location>
    </subcellularLocation>
</comment>
<proteinExistence type="inferred from homology"/>
<dbReference type="EMBL" id="JAOQJV010000003">
    <property type="protein sequence ID" value="MCU6699341.1"/>
    <property type="molecule type" value="Genomic_DNA"/>
</dbReference>
<dbReference type="PANTHER" id="PTHR43864">
    <property type="entry name" value="HYPOXANTHINE/GUANINE PHOSPHORIBOSYLTRANSFERASE"/>
    <property type="match status" value="1"/>
</dbReference>
<feature type="binding site" evidence="5">
    <location>
        <position position="27"/>
    </location>
    <ligand>
        <name>xanthine</name>
        <dbReference type="ChEBI" id="CHEBI:17712"/>
    </ligand>
</feature>
<dbReference type="NCBIfam" id="NF006671">
    <property type="entry name" value="PRK09219.1"/>
    <property type="match status" value="1"/>
</dbReference>
<keyword evidence="3 5" id="KW-0808">Transferase</keyword>
<dbReference type="InterPro" id="IPR050118">
    <property type="entry name" value="Pur/Pyrimidine_PRTase"/>
</dbReference>
<dbReference type="HAMAP" id="MF_01184">
    <property type="entry name" value="XPRTase"/>
    <property type="match status" value="1"/>
</dbReference>
<dbReference type="RefSeq" id="WP_262580989.1">
    <property type="nucleotide sequence ID" value="NZ_JAOQJV010000003.1"/>
</dbReference>
<feature type="binding site" evidence="5">
    <location>
        <position position="20"/>
    </location>
    <ligand>
        <name>xanthine</name>
        <dbReference type="ChEBI" id="CHEBI:17712"/>
    </ligand>
</feature>
<sequence>MKVLEEKILVEGRALNENVLKVDSFINHKVDPKLMHEIGKEFAEHFKDQGITKIVTIESSGIAPALMTAYEMNVPMVILKKQPSKVLNDDLYQTLVSSFTKGTSYELTLSSHQISEADHVLIIDDFLANGEAATGALRLLRKAHATTAGVGALIEKSFQPGREKLEAQGVHVYSLARISRLGKGVIEFVQE</sequence>
<comment type="function">
    <text evidence="5">Converts the preformed base xanthine, a product of nucleic acid breakdown, to xanthosine 5'-monophosphate (XMP), so it can be reused for RNA or DNA synthesis.</text>
</comment>